<name>A0AAV3ZXB4_9GAST</name>
<dbReference type="Proteomes" id="UP000735302">
    <property type="component" value="Unassembled WGS sequence"/>
</dbReference>
<reference evidence="1 2" key="1">
    <citation type="journal article" date="2021" name="Elife">
        <title>Chloroplast acquisition without the gene transfer in kleptoplastic sea slugs, Plakobranchus ocellatus.</title>
        <authorList>
            <person name="Maeda T."/>
            <person name="Takahashi S."/>
            <person name="Yoshida T."/>
            <person name="Shimamura S."/>
            <person name="Takaki Y."/>
            <person name="Nagai Y."/>
            <person name="Toyoda A."/>
            <person name="Suzuki Y."/>
            <person name="Arimoto A."/>
            <person name="Ishii H."/>
            <person name="Satoh N."/>
            <person name="Nishiyama T."/>
            <person name="Hasebe M."/>
            <person name="Maruyama T."/>
            <person name="Minagawa J."/>
            <person name="Obokata J."/>
            <person name="Shigenobu S."/>
        </authorList>
    </citation>
    <scope>NUCLEOTIDE SEQUENCE [LARGE SCALE GENOMIC DNA]</scope>
</reference>
<organism evidence="1 2">
    <name type="scientific">Plakobranchus ocellatus</name>
    <dbReference type="NCBI Taxonomy" id="259542"/>
    <lineage>
        <taxon>Eukaryota</taxon>
        <taxon>Metazoa</taxon>
        <taxon>Spiralia</taxon>
        <taxon>Lophotrochozoa</taxon>
        <taxon>Mollusca</taxon>
        <taxon>Gastropoda</taxon>
        <taxon>Heterobranchia</taxon>
        <taxon>Euthyneura</taxon>
        <taxon>Panpulmonata</taxon>
        <taxon>Sacoglossa</taxon>
        <taxon>Placobranchoidea</taxon>
        <taxon>Plakobranchidae</taxon>
        <taxon>Plakobranchus</taxon>
    </lineage>
</organism>
<comment type="caution">
    <text evidence="1">The sequence shown here is derived from an EMBL/GenBank/DDBJ whole genome shotgun (WGS) entry which is preliminary data.</text>
</comment>
<protein>
    <submittedName>
        <fullName evidence="1">Uncharacterized protein</fullName>
    </submittedName>
</protein>
<proteinExistence type="predicted"/>
<accession>A0AAV3ZXB4</accession>
<gene>
    <name evidence="1" type="ORF">PoB_002507900</name>
</gene>
<evidence type="ECO:0000313" key="2">
    <source>
        <dbReference type="Proteomes" id="UP000735302"/>
    </source>
</evidence>
<keyword evidence="2" id="KW-1185">Reference proteome</keyword>
<dbReference type="AlphaFoldDB" id="A0AAV3ZXB4"/>
<sequence>MKDSIVLLSGKSFPSAINTAPETSNVISSSRAPQESIIERLYNALSLAPITDSETGITFISKAIYDCHNMPDGNALRWSLRLNYNLINPTKLEDFDHIKTFNEYLPEFDGKIFTAHSCLPNVVETCKQAENQEKLNAVYANKCQDSTAYVRSKILRNIPIVTDSVRTATREGTMDTHSG</sequence>
<dbReference type="EMBL" id="BLXT01002860">
    <property type="protein sequence ID" value="GFN98573.1"/>
    <property type="molecule type" value="Genomic_DNA"/>
</dbReference>
<evidence type="ECO:0000313" key="1">
    <source>
        <dbReference type="EMBL" id="GFN98573.1"/>
    </source>
</evidence>